<name>A0AAV7NIF8_PLEWA</name>
<protein>
    <submittedName>
        <fullName evidence="1">Uncharacterized protein</fullName>
    </submittedName>
</protein>
<accession>A0AAV7NIF8</accession>
<sequence>MAHQSKGKAGADPYFLLHLSNSQGQFSVPHQSRSEDPQILESTCHARQAMCPLNGAIVAIDQKDFGFGSVYVEVGGLSKDMHDLWEVGSIVFWLEQGCWPLKTVSHSERIMNPVNVMPCSTAGHDAGLARVDQVLYVPCKATCQYLSEELDFVVKEGNQAVGRMFLRGPTWFQNYYFLGSDPI</sequence>
<evidence type="ECO:0000313" key="2">
    <source>
        <dbReference type="Proteomes" id="UP001066276"/>
    </source>
</evidence>
<reference evidence="1" key="1">
    <citation type="journal article" date="2022" name="bioRxiv">
        <title>Sequencing and chromosome-scale assembly of the giantPleurodeles waltlgenome.</title>
        <authorList>
            <person name="Brown T."/>
            <person name="Elewa A."/>
            <person name="Iarovenko S."/>
            <person name="Subramanian E."/>
            <person name="Araus A.J."/>
            <person name="Petzold A."/>
            <person name="Susuki M."/>
            <person name="Suzuki K.-i.T."/>
            <person name="Hayashi T."/>
            <person name="Toyoda A."/>
            <person name="Oliveira C."/>
            <person name="Osipova E."/>
            <person name="Leigh N.D."/>
            <person name="Simon A."/>
            <person name="Yun M.H."/>
        </authorList>
    </citation>
    <scope>NUCLEOTIDE SEQUENCE</scope>
    <source>
        <strain evidence="1">20211129_DDA</strain>
        <tissue evidence="1">Liver</tissue>
    </source>
</reference>
<dbReference type="Proteomes" id="UP001066276">
    <property type="component" value="Chromosome 8"/>
</dbReference>
<proteinExistence type="predicted"/>
<organism evidence="1 2">
    <name type="scientific">Pleurodeles waltl</name>
    <name type="common">Iberian ribbed newt</name>
    <dbReference type="NCBI Taxonomy" id="8319"/>
    <lineage>
        <taxon>Eukaryota</taxon>
        <taxon>Metazoa</taxon>
        <taxon>Chordata</taxon>
        <taxon>Craniata</taxon>
        <taxon>Vertebrata</taxon>
        <taxon>Euteleostomi</taxon>
        <taxon>Amphibia</taxon>
        <taxon>Batrachia</taxon>
        <taxon>Caudata</taxon>
        <taxon>Salamandroidea</taxon>
        <taxon>Salamandridae</taxon>
        <taxon>Pleurodelinae</taxon>
        <taxon>Pleurodeles</taxon>
    </lineage>
</organism>
<keyword evidence="2" id="KW-1185">Reference proteome</keyword>
<evidence type="ECO:0000313" key="1">
    <source>
        <dbReference type="EMBL" id="KAJ1114392.1"/>
    </source>
</evidence>
<gene>
    <name evidence="1" type="ORF">NDU88_002630</name>
</gene>
<dbReference type="AlphaFoldDB" id="A0AAV7NIF8"/>
<comment type="caution">
    <text evidence="1">The sequence shown here is derived from an EMBL/GenBank/DDBJ whole genome shotgun (WGS) entry which is preliminary data.</text>
</comment>
<dbReference type="EMBL" id="JANPWB010000012">
    <property type="protein sequence ID" value="KAJ1114392.1"/>
    <property type="molecule type" value="Genomic_DNA"/>
</dbReference>